<keyword evidence="1" id="KW-0547">Nucleotide-binding</keyword>
<dbReference type="InterPro" id="IPR051693">
    <property type="entry name" value="UPF0046_metallophosphoest"/>
</dbReference>
<dbReference type="PANTHER" id="PTHR12905">
    <property type="entry name" value="METALLOPHOSPHOESTERASE"/>
    <property type="match status" value="1"/>
</dbReference>
<dbReference type="InterPro" id="IPR029052">
    <property type="entry name" value="Metallo-depent_PP-like"/>
</dbReference>
<evidence type="ECO:0000313" key="1">
    <source>
        <dbReference type="EMBL" id="CAF9943672.1"/>
    </source>
</evidence>
<gene>
    <name evidence="1" type="primary">RDH54_1</name>
    <name evidence="1" type="ORF">ALECFALPRED_000922</name>
</gene>
<dbReference type="Proteomes" id="UP000664203">
    <property type="component" value="Unassembled WGS sequence"/>
</dbReference>
<proteinExistence type="predicted"/>
<name>A0A8H3JAA2_9LECA</name>
<keyword evidence="2" id="KW-1185">Reference proteome</keyword>
<dbReference type="EMBL" id="CAJPDR010001168">
    <property type="protein sequence ID" value="CAF9943672.1"/>
    <property type="molecule type" value="Genomic_DNA"/>
</dbReference>
<dbReference type="GO" id="GO:0004386">
    <property type="term" value="F:helicase activity"/>
    <property type="evidence" value="ECO:0007669"/>
    <property type="project" value="UniProtKB-KW"/>
</dbReference>
<keyword evidence="1" id="KW-0347">Helicase</keyword>
<keyword evidence="1" id="KW-0067">ATP-binding</keyword>
<keyword evidence="1" id="KW-0378">Hydrolase</keyword>
<comment type="caution">
    <text evidence="1">The sequence shown here is derived from an EMBL/GenBank/DDBJ whole genome shotgun (WGS) entry which is preliminary data.</text>
</comment>
<dbReference type="SUPFAM" id="SSF56300">
    <property type="entry name" value="Metallo-dependent phosphatases"/>
    <property type="match status" value="1"/>
</dbReference>
<dbReference type="OrthoDB" id="630188at2759"/>
<sequence length="267" mass="30478">MELIQHSASVKTRFLILSDTHGMEFRSEDRPYQHADVAIHCGDLTEESKLEEYRANPDLVRRVYGDYGDARRLVEDAKAAGVIFLDEGSHHPWTPSLGDWGFQYAPEQGHEFDIIKGVDLVITHGPPREGWMFGSFRSPSLALDHACTASGTFTRAGGAKMVTWRDQLTETPSHFTDIDNKRSVVIENLSGFRQSKFETTESKEHKLKKTEHYRRERCYATSHCTGDANPLEFRRQNPIRQCRYPGHRRTSVARCRGLWNSNLARAA</sequence>
<protein>
    <submittedName>
        <fullName evidence="1">Helicase</fullName>
    </submittedName>
</protein>
<evidence type="ECO:0000313" key="2">
    <source>
        <dbReference type="Proteomes" id="UP000664203"/>
    </source>
</evidence>
<dbReference type="PANTHER" id="PTHR12905:SF0">
    <property type="entry name" value="CALCINEURIN-LIKE PHOSPHOESTERASE DOMAIN-CONTAINING PROTEIN"/>
    <property type="match status" value="1"/>
</dbReference>
<dbReference type="AlphaFoldDB" id="A0A8H3JAA2"/>
<accession>A0A8H3JAA2</accession>
<reference evidence="1" key="1">
    <citation type="submission" date="2021-03" db="EMBL/GenBank/DDBJ databases">
        <authorList>
            <person name="Tagirdzhanova G."/>
        </authorList>
    </citation>
    <scope>NUCLEOTIDE SEQUENCE</scope>
</reference>
<organism evidence="1 2">
    <name type="scientific">Alectoria fallacina</name>
    <dbReference type="NCBI Taxonomy" id="1903189"/>
    <lineage>
        <taxon>Eukaryota</taxon>
        <taxon>Fungi</taxon>
        <taxon>Dikarya</taxon>
        <taxon>Ascomycota</taxon>
        <taxon>Pezizomycotina</taxon>
        <taxon>Lecanoromycetes</taxon>
        <taxon>OSLEUM clade</taxon>
        <taxon>Lecanoromycetidae</taxon>
        <taxon>Lecanorales</taxon>
        <taxon>Lecanorineae</taxon>
        <taxon>Parmeliaceae</taxon>
        <taxon>Alectoria</taxon>
    </lineage>
</organism>
<dbReference type="Gene3D" id="3.60.21.10">
    <property type="match status" value="2"/>
</dbReference>